<organism evidence="2 3">
    <name type="scientific">Kockovaella imperatae</name>
    <dbReference type="NCBI Taxonomy" id="4999"/>
    <lineage>
        <taxon>Eukaryota</taxon>
        <taxon>Fungi</taxon>
        <taxon>Dikarya</taxon>
        <taxon>Basidiomycota</taxon>
        <taxon>Agaricomycotina</taxon>
        <taxon>Tremellomycetes</taxon>
        <taxon>Tremellales</taxon>
        <taxon>Cuniculitremaceae</taxon>
        <taxon>Kockovaella</taxon>
    </lineage>
</organism>
<accession>A0A1Y1URA3</accession>
<dbReference type="EMBL" id="NBSH01000002">
    <property type="protein sequence ID" value="ORX40014.1"/>
    <property type="molecule type" value="Genomic_DNA"/>
</dbReference>
<comment type="caution">
    <text evidence="2">The sequence shown here is derived from an EMBL/GenBank/DDBJ whole genome shotgun (WGS) entry which is preliminary data.</text>
</comment>
<feature type="region of interest" description="Disordered" evidence="1">
    <location>
        <begin position="138"/>
        <end position="166"/>
    </location>
</feature>
<dbReference type="InParanoid" id="A0A1Y1URA3"/>
<feature type="region of interest" description="Disordered" evidence="1">
    <location>
        <begin position="1"/>
        <end position="38"/>
    </location>
</feature>
<reference evidence="2 3" key="1">
    <citation type="submission" date="2017-03" db="EMBL/GenBank/DDBJ databases">
        <title>Widespread Adenine N6-methylation of Active Genes in Fungi.</title>
        <authorList>
            <consortium name="DOE Joint Genome Institute"/>
            <person name="Mondo S.J."/>
            <person name="Dannebaum R.O."/>
            <person name="Kuo R.C."/>
            <person name="Louie K.B."/>
            <person name="Bewick A.J."/>
            <person name="Labutti K."/>
            <person name="Haridas S."/>
            <person name="Kuo A."/>
            <person name="Salamov A."/>
            <person name="Ahrendt S.R."/>
            <person name="Lau R."/>
            <person name="Bowen B.P."/>
            <person name="Lipzen A."/>
            <person name="Sullivan W."/>
            <person name="Andreopoulos W.B."/>
            <person name="Clum A."/>
            <person name="Lindquist E."/>
            <person name="Daum C."/>
            <person name="Northen T.R."/>
            <person name="Ramamoorthy G."/>
            <person name="Schmitz R.J."/>
            <person name="Gryganskyi A."/>
            <person name="Culley D."/>
            <person name="Magnuson J."/>
            <person name="James T.Y."/>
            <person name="O'Malley M.A."/>
            <person name="Stajich J.E."/>
            <person name="Spatafora J.W."/>
            <person name="Visel A."/>
            <person name="Grigoriev I.V."/>
        </authorList>
    </citation>
    <scope>NUCLEOTIDE SEQUENCE [LARGE SCALE GENOMIC DNA]</scope>
    <source>
        <strain evidence="2 3">NRRL Y-17943</strain>
    </source>
</reference>
<evidence type="ECO:0000256" key="1">
    <source>
        <dbReference type="SAM" id="MobiDB-lite"/>
    </source>
</evidence>
<gene>
    <name evidence="2" type="ORF">BD324DRAFT_648628</name>
</gene>
<dbReference type="GeneID" id="33559675"/>
<protein>
    <submittedName>
        <fullName evidence="2">Uncharacterized protein</fullName>
    </submittedName>
</protein>
<evidence type="ECO:0000313" key="2">
    <source>
        <dbReference type="EMBL" id="ORX40014.1"/>
    </source>
</evidence>
<keyword evidence="3" id="KW-1185">Reference proteome</keyword>
<feature type="compositionally biased region" description="Polar residues" evidence="1">
    <location>
        <begin position="144"/>
        <end position="156"/>
    </location>
</feature>
<proteinExistence type="predicted"/>
<dbReference type="AlphaFoldDB" id="A0A1Y1URA3"/>
<name>A0A1Y1URA3_9TREE</name>
<sequence>MAYWYMTTSRRSWESSATASAPGVDTGETALPSAESHNSLPERWALLFKQETRDAFNVGDEETKSKVSKTRHEIQATYSSLTDGKKSGILTGEDRLLLATLAAKETLASFLGRSLKPKEFESNAGQLEAIVTRIHEAKVRSDSMKSAGSLSQSTPSLGEDKSEPGR</sequence>
<dbReference type="Proteomes" id="UP000193218">
    <property type="component" value="Unassembled WGS sequence"/>
</dbReference>
<dbReference type="RefSeq" id="XP_021873799.1">
    <property type="nucleotide sequence ID" value="XM_022017866.1"/>
</dbReference>
<evidence type="ECO:0000313" key="3">
    <source>
        <dbReference type="Proteomes" id="UP000193218"/>
    </source>
</evidence>
<feature type="compositionally biased region" description="Polar residues" evidence="1">
    <location>
        <begin position="1"/>
        <end position="19"/>
    </location>
</feature>